<reference evidence="2" key="1">
    <citation type="journal article" date="2015" name="Nature">
        <title>Complex archaea that bridge the gap between prokaryotes and eukaryotes.</title>
        <authorList>
            <person name="Spang A."/>
            <person name="Saw J.H."/>
            <person name="Jorgensen S.L."/>
            <person name="Zaremba-Niedzwiedzka K."/>
            <person name="Martijn J."/>
            <person name="Lind A.E."/>
            <person name="van Eijk R."/>
            <person name="Schleper C."/>
            <person name="Guy L."/>
            <person name="Ettema T.J."/>
        </authorList>
    </citation>
    <scope>NUCLEOTIDE SEQUENCE</scope>
</reference>
<dbReference type="EMBL" id="LAZR01002792">
    <property type="protein sequence ID" value="KKN25561.1"/>
    <property type="molecule type" value="Genomic_DNA"/>
</dbReference>
<dbReference type="Pfam" id="PF12651">
    <property type="entry name" value="RHH_3"/>
    <property type="match status" value="1"/>
</dbReference>
<evidence type="ECO:0000259" key="1">
    <source>
        <dbReference type="Pfam" id="PF12651"/>
    </source>
</evidence>
<dbReference type="AlphaFoldDB" id="A0A0F9RKQ1"/>
<evidence type="ECO:0000313" key="2">
    <source>
        <dbReference type="EMBL" id="KKN25561.1"/>
    </source>
</evidence>
<feature type="domain" description="Predicted DNA-binding protein ribbon-helix-helix" evidence="1">
    <location>
        <begin position="3"/>
        <end position="44"/>
    </location>
</feature>
<name>A0A0F9RKQ1_9ZZZZ</name>
<gene>
    <name evidence="2" type="ORF">LCGC14_0883450</name>
</gene>
<organism evidence="2">
    <name type="scientific">marine sediment metagenome</name>
    <dbReference type="NCBI Taxonomy" id="412755"/>
    <lineage>
        <taxon>unclassified sequences</taxon>
        <taxon>metagenomes</taxon>
        <taxon>ecological metagenomes</taxon>
    </lineage>
</organism>
<sequence>MSRKVPFSLYLTAEQHMQLKALQSVTRIPMSELIRGALDDMLAKEDNIEDNNGEKEILGRPE</sequence>
<proteinExistence type="predicted"/>
<accession>A0A0F9RKQ1</accession>
<protein>
    <recommendedName>
        <fullName evidence="1">Predicted DNA-binding protein ribbon-helix-helix domain-containing protein</fullName>
    </recommendedName>
</protein>
<comment type="caution">
    <text evidence="2">The sequence shown here is derived from an EMBL/GenBank/DDBJ whole genome shotgun (WGS) entry which is preliminary data.</text>
</comment>
<dbReference type="InterPro" id="IPR038733">
    <property type="entry name" value="Predicted_DNA_bind_prot_RHH"/>
</dbReference>